<evidence type="ECO:0000313" key="2">
    <source>
        <dbReference type="EMBL" id="KAE9967757.1"/>
    </source>
</evidence>
<dbReference type="PANTHER" id="PTHR41390:SF1">
    <property type="entry name" value="NADH-UBIQUINONE OXIDOREDUCTASE 213 KDA SUBUNIT"/>
    <property type="match status" value="1"/>
</dbReference>
<keyword evidence="1" id="KW-0812">Transmembrane</keyword>
<evidence type="ECO:0000313" key="3">
    <source>
        <dbReference type="Proteomes" id="UP000447873"/>
    </source>
</evidence>
<dbReference type="PANTHER" id="PTHR41390">
    <property type="entry name" value="CHROMOSOME 7, WHOLE GENOME SHOTGUN SEQUENCE"/>
    <property type="match status" value="1"/>
</dbReference>
<feature type="transmembrane region" description="Helical" evidence="1">
    <location>
        <begin position="89"/>
        <end position="106"/>
    </location>
</feature>
<sequence>MATVGKGRPMEGKEYALPGPLAVSAISCGIGLLCGGTATVLQPSHQPGIRPSVIVAKFGIEGALLGGAFSSIRWALLETRIKNEITPSTRVYCSSIAGGLSAALAGTIMRKVPLTSSIDNFSRNSGLRPTVLGVLGGTIFGYVGQKGYNSLDRKNTEAITTPIAPKEPLWRRMVNSKYSPMSVLTNKQYEEILQEKLLRVDTEIAIIDDDIAKLRTESKVEKSKT</sequence>
<protein>
    <submittedName>
        <fullName evidence="2">Uncharacterized protein</fullName>
    </submittedName>
</protein>
<feature type="transmembrane region" description="Helical" evidence="1">
    <location>
        <begin position="53"/>
        <end position="77"/>
    </location>
</feature>
<dbReference type="PROSITE" id="PS51257">
    <property type="entry name" value="PROKAR_LIPOPROTEIN"/>
    <property type="match status" value="1"/>
</dbReference>
<reference evidence="2 3" key="1">
    <citation type="submission" date="2018-12" db="EMBL/GenBank/DDBJ databases">
        <title>Venturia inaequalis Genome Resource.</title>
        <authorList>
            <person name="Lichtner F.J."/>
        </authorList>
    </citation>
    <scope>NUCLEOTIDE SEQUENCE [LARGE SCALE GENOMIC DNA]</scope>
    <source>
        <strain evidence="2 3">120213</strain>
    </source>
</reference>
<feature type="transmembrane region" description="Helical" evidence="1">
    <location>
        <begin position="126"/>
        <end position="144"/>
    </location>
</feature>
<name>A0A8H3UC39_VENIN</name>
<dbReference type="OrthoDB" id="5565730at2759"/>
<dbReference type="Proteomes" id="UP000447873">
    <property type="component" value="Unassembled WGS sequence"/>
</dbReference>
<gene>
    <name evidence="2" type="ORF">EG328_008018</name>
</gene>
<comment type="caution">
    <text evidence="2">The sequence shown here is derived from an EMBL/GenBank/DDBJ whole genome shotgun (WGS) entry which is preliminary data.</text>
</comment>
<evidence type="ECO:0000256" key="1">
    <source>
        <dbReference type="SAM" id="Phobius"/>
    </source>
</evidence>
<dbReference type="EMBL" id="WNWS01000440">
    <property type="protein sequence ID" value="KAE9967757.1"/>
    <property type="molecule type" value="Genomic_DNA"/>
</dbReference>
<organism evidence="2 3">
    <name type="scientific">Venturia inaequalis</name>
    <name type="common">Apple scab fungus</name>
    <dbReference type="NCBI Taxonomy" id="5025"/>
    <lineage>
        <taxon>Eukaryota</taxon>
        <taxon>Fungi</taxon>
        <taxon>Dikarya</taxon>
        <taxon>Ascomycota</taxon>
        <taxon>Pezizomycotina</taxon>
        <taxon>Dothideomycetes</taxon>
        <taxon>Pleosporomycetidae</taxon>
        <taxon>Venturiales</taxon>
        <taxon>Venturiaceae</taxon>
        <taxon>Venturia</taxon>
    </lineage>
</organism>
<proteinExistence type="predicted"/>
<keyword evidence="1" id="KW-1133">Transmembrane helix</keyword>
<keyword evidence="1" id="KW-0472">Membrane</keyword>
<feature type="transmembrane region" description="Helical" evidence="1">
    <location>
        <begin position="21"/>
        <end position="41"/>
    </location>
</feature>
<dbReference type="AlphaFoldDB" id="A0A8H3UC39"/>
<accession>A0A8H3UC39</accession>